<dbReference type="Pfam" id="PF13561">
    <property type="entry name" value="adh_short_C2"/>
    <property type="match status" value="1"/>
</dbReference>
<name>A0A6L2R7I4_9BACT</name>
<keyword evidence="2" id="KW-0560">Oxidoreductase</keyword>
<dbReference type="FunFam" id="3.40.50.720:FF:000084">
    <property type="entry name" value="Short-chain dehydrogenase reductase"/>
    <property type="match status" value="1"/>
</dbReference>
<dbReference type="Proteomes" id="UP000505077">
    <property type="component" value="Unassembled WGS sequence"/>
</dbReference>
<dbReference type="CDD" id="cd05233">
    <property type="entry name" value="SDR_c"/>
    <property type="match status" value="1"/>
</dbReference>
<feature type="domain" description="Ketoreductase" evidence="4">
    <location>
        <begin position="8"/>
        <end position="193"/>
    </location>
</feature>
<keyword evidence="3" id="KW-0520">NAD</keyword>
<dbReference type="PANTHER" id="PTHR24321:SF8">
    <property type="entry name" value="ESTRADIOL 17-BETA-DEHYDROGENASE 8-RELATED"/>
    <property type="match status" value="1"/>
</dbReference>
<reference evidence="5 6" key="1">
    <citation type="journal article" date="2020" name="ISME J.">
        <title>Parallel Reductive Genome Evolution in Desulfovibrio Ectosymbionts Independently Acquired by Trichonympha Protists in the Termite Gut.</title>
        <authorList>
            <person name="Takeuchi M."/>
            <person name="Kuwahara H."/>
            <person name="Murakami T."/>
            <person name="Takahashi K."/>
            <person name="Kajitani R."/>
            <person name="Toyoda A."/>
            <person name="Itoh T."/>
            <person name="Ohkuma M."/>
            <person name="Hongoh Y."/>
        </authorList>
    </citation>
    <scope>NUCLEOTIDE SEQUENCE [LARGE SCALE GENOMIC DNA]</scope>
    <source>
        <strain evidence="5">ZnDsv-02</strain>
    </source>
</reference>
<evidence type="ECO:0000256" key="3">
    <source>
        <dbReference type="ARBA" id="ARBA00023027"/>
    </source>
</evidence>
<dbReference type="AlphaFoldDB" id="A0A6L2R7I4"/>
<evidence type="ECO:0000259" key="4">
    <source>
        <dbReference type="SMART" id="SM00822"/>
    </source>
</evidence>
<accession>A0A6L2R7I4</accession>
<dbReference type="GO" id="GO:0016491">
    <property type="term" value="F:oxidoreductase activity"/>
    <property type="evidence" value="ECO:0007669"/>
    <property type="project" value="UniProtKB-KW"/>
</dbReference>
<evidence type="ECO:0000256" key="2">
    <source>
        <dbReference type="ARBA" id="ARBA00023002"/>
    </source>
</evidence>
<dbReference type="PRINTS" id="PR00081">
    <property type="entry name" value="GDHRDH"/>
</dbReference>
<dbReference type="InterPro" id="IPR002347">
    <property type="entry name" value="SDR_fam"/>
</dbReference>
<gene>
    <name evidence="5" type="ORF">ZNDK_1213</name>
</gene>
<dbReference type="PRINTS" id="PR00080">
    <property type="entry name" value="SDRFAMILY"/>
</dbReference>
<dbReference type="Gene3D" id="3.40.50.720">
    <property type="entry name" value="NAD(P)-binding Rossmann-like Domain"/>
    <property type="match status" value="1"/>
</dbReference>
<dbReference type="InterPro" id="IPR036291">
    <property type="entry name" value="NAD(P)-bd_dom_sf"/>
</dbReference>
<protein>
    <submittedName>
        <fullName evidence="5">Oxidoreductase</fullName>
    </submittedName>
</protein>
<dbReference type="EMBL" id="BLLL01000017">
    <property type="protein sequence ID" value="GFH63442.1"/>
    <property type="molecule type" value="Genomic_DNA"/>
</dbReference>
<dbReference type="InterPro" id="IPR057326">
    <property type="entry name" value="KR_dom"/>
</dbReference>
<dbReference type="NCBIfam" id="NF009466">
    <property type="entry name" value="PRK12826.1-2"/>
    <property type="match status" value="1"/>
</dbReference>
<comment type="caution">
    <text evidence="5">The sequence shown here is derived from an EMBL/GenBank/DDBJ whole genome shotgun (WGS) entry which is preliminary data.</text>
</comment>
<dbReference type="NCBIfam" id="NF005559">
    <property type="entry name" value="PRK07231.1"/>
    <property type="match status" value="1"/>
</dbReference>
<dbReference type="SMART" id="SM00822">
    <property type="entry name" value="PKS_KR"/>
    <property type="match status" value="1"/>
</dbReference>
<sequence length="253" mass="26200">MLISYENKVALVTGAGQGIGLAAAQAFAEAGASVVLADVNEAAVCAAAAALVSAGRKAIAVHCDVTDDGQVAAMIDRTIKTYGRLDAAFNNAGIQTPQTPAAEMSNADFDRTITINLRGVWNCMKYEIPHMLKQGEGAIVNTSSQGGMTGFPGQAAYIASKHGVIGLTRTAALDYAQNGIRVNAICPGAIRTPMAEALLKGNTEIEAALVKSIPIGRLGKSEEIANAVLWLCSPWASFVLGHALVVDGGFTVW</sequence>
<evidence type="ECO:0000313" key="5">
    <source>
        <dbReference type="EMBL" id="GFH63442.1"/>
    </source>
</evidence>
<evidence type="ECO:0000313" key="6">
    <source>
        <dbReference type="Proteomes" id="UP000505077"/>
    </source>
</evidence>
<comment type="similarity">
    <text evidence="1">Belongs to the short-chain dehydrogenases/reductases (SDR) family.</text>
</comment>
<organism evidence="5 6">
    <name type="scientific">Candidatus Desulfovibrio kirbyi</name>
    <dbReference type="NCBI Taxonomy" id="2696086"/>
    <lineage>
        <taxon>Bacteria</taxon>
        <taxon>Pseudomonadati</taxon>
        <taxon>Thermodesulfobacteriota</taxon>
        <taxon>Desulfovibrionia</taxon>
        <taxon>Desulfovibrionales</taxon>
        <taxon>Desulfovibrionaceae</taxon>
        <taxon>Desulfovibrio</taxon>
    </lineage>
</organism>
<dbReference type="SUPFAM" id="SSF51735">
    <property type="entry name" value="NAD(P)-binding Rossmann-fold domains"/>
    <property type="match status" value="1"/>
</dbReference>
<proteinExistence type="inferred from homology"/>
<evidence type="ECO:0000256" key="1">
    <source>
        <dbReference type="ARBA" id="ARBA00006484"/>
    </source>
</evidence>
<dbReference type="PANTHER" id="PTHR24321">
    <property type="entry name" value="DEHYDROGENASES, SHORT CHAIN"/>
    <property type="match status" value="1"/>
</dbReference>